<dbReference type="Gene3D" id="1.10.10.60">
    <property type="entry name" value="Homeodomain-like"/>
    <property type="match status" value="1"/>
</dbReference>
<dbReference type="PROSITE" id="PS50071">
    <property type="entry name" value="HOMEOBOX_2"/>
    <property type="match status" value="1"/>
</dbReference>
<evidence type="ECO:0000256" key="3">
    <source>
        <dbReference type="SAM" id="MobiDB-lite"/>
    </source>
</evidence>
<feature type="domain" description="Homeobox" evidence="4">
    <location>
        <begin position="214"/>
        <end position="275"/>
    </location>
</feature>
<organism evidence="5 6">
    <name type="scientific">Rhodofomes roseus</name>
    <dbReference type="NCBI Taxonomy" id="34475"/>
    <lineage>
        <taxon>Eukaryota</taxon>
        <taxon>Fungi</taxon>
        <taxon>Dikarya</taxon>
        <taxon>Basidiomycota</taxon>
        <taxon>Agaricomycotina</taxon>
        <taxon>Agaricomycetes</taxon>
        <taxon>Polyporales</taxon>
        <taxon>Rhodofomes</taxon>
    </lineage>
</organism>
<feature type="region of interest" description="Disordered" evidence="3">
    <location>
        <begin position="59"/>
        <end position="89"/>
    </location>
</feature>
<evidence type="ECO:0000313" key="6">
    <source>
        <dbReference type="Proteomes" id="UP000814176"/>
    </source>
</evidence>
<feature type="region of interest" description="Disordered" evidence="3">
    <location>
        <begin position="1"/>
        <end position="39"/>
    </location>
</feature>
<proteinExistence type="predicted"/>
<feature type="compositionally biased region" description="Acidic residues" evidence="3">
    <location>
        <begin position="351"/>
        <end position="369"/>
    </location>
</feature>
<evidence type="ECO:0000313" key="5">
    <source>
        <dbReference type="EMBL" id="KAH9829510.1"/>
    </source>
</evidence>
<dbReference type="InterPro" id="IPR009057">
    <property type="entry name" value="Homeodomain-like_sf"/>
</dbReference>
<reference evidence="5 6" key="1">
    <citation type="journal article" date="2021" name="Environ. Microbiol.">
        <title>Gene family expansions and transcriptome signatures uncover fungal adaptations to wood decay.</title>
        <authorList>
            <person name="Hage H."/>
            <person name="Miyauchi S."/>
            <person name="Viragh M."/>
            <person name="Drula E."/>
            <person name="Min B."/>
            <person name="Chaduli D."/>
            <person name="Navarro D."/>
            <person name="Favel A."/>
            <person name="Norest M."/>
            <person name="Lesage-Meessen L."/>
            <person name="Balint B."/>
            <person name="Merenyi Z."/>
            <person name="de Eugenio L."/>
            <person name="Morin E."/>
            <person name="Martinez A.T."/>
            <person name="Baldrian P."/>
            <person name="Stursova M."/>
            <person name="Martinez M.J."/>
            <person name="Novotny C."/>
            <person name="Magnuson J.K."/>
            <person name="Spatafora J.W."/>
            <person name="Maurice S."/>
            <person name="Pangilinan J."/>
            <person name="Andreopoulos W."/>
            <person name="LaButti K."/>
            <person name="Hundley H."/>
            <person name="Na H."/>
            <person name="Kuo A."/>
            <person name="Barry K."/>
            <person name="Lipzen A."/>
            <person name="Henrissat B."/>
            <person name="Riley R."/>
            <person name="Ahrendt S."/>
            <person name="Nagy L.G."/>
            <person name="Grigoriev I.V."/>
            <person name="Martin F."/>
            <person name="Rosso M.N."/>
        </authorList>
    </citation>
    <scope>NUCLEOTIDE SEQUENCE [LARGE SCALE GENOMIC DNA]</scope>
    <source>
        <strain evidence="5 6">CIRM-BRFM 1785</strain>
    </source>
</reference>
<sequence>MLAAVSSWEPHPALQPSEWSAQSSHYSSPPPPIHARPPAEQDAIAALLSMAGCAIPHRAAAAEAGSIAGPSQSSNATRQSVEPPARLGPNFASATEAIAGPSRERAPVTSTVRPTTDAYEMVEVAQTPSSPVACTESDAGSDSSSEAGSSSPRRQSKRKAEAMEDEPEPSHKRQHSEEPEMEVVRPKGGPALREYYIEQAKWIGKDRVTGEDMNEVPGRKSPASAYQVHILTWVYDNVTPYPESFWRAMLAIKLYYNYDKIGHWFTNQRQRVARQRKKTGMPPPDDLQTITLHGRKQKMRPQALESDSRWTDGRFFETIDMLIADRQRQFEEDLANHIAKKAAERGNNDNPAEDSDGDGGDVEESEEEE</sequence>
<feature type="compositionally biased region" description="Polar residues" evidence="3">
    <location>
        <begin position="69"/>
        <end position="80"/>
    </location>
</feature>
<feature type="region of interest" description="Disordered" evidence="3">
    <location>
        <begin position="125"/>
        <end position="184"/>
    </location>
</feature>
<evidence type="ECO:0000256" key="2">
    <source>
        <dbReference type="RuleBase" id="RU000682"/>
    </source>
</evidence>
<name>A0ABQ8JZ10_9APHY</name>
<comment type="caution">
    <text evidence="5">The sequence shown here is derived from an EMBL/GenBank/DDBJ whole genome shotgun (WGS) entry which is preliminary data.</text>
</comment>
<dbReference type="RefSeq" id="XP_047772984.1">
    <property type="nucleotide sequence ID" value="XM_047918371.1"/>
</dbReference>
<dbReference type="InterPro" id="IPR001356">
    <property type="entry name" value="HD"/>
</dbReference>
<accession>A0ABQ8JZ10</accession>
<feature type="DNA-binding region" description="Homeobox" evidence="1">
    <location>
        <begin position="216"/>
        <end position="276"/>
    </location>
</feature>
<feature type="region of interest" description="Disordered" evidence="3">
    <location>
        <begin position="341"/>
        <end position="369"/>
    </location>
</feature>
<dbReference type="GeneID" id="71999103"/>
<evidence type="ECO:0000256" key="1">
    <source>
        <dbReference type="PROSITE-ProRule" id="PRU00108"/>
    </source>
</evidence>
<gene>
    <name evidence="5" type="ORF">C8Q71DRAFT_408069</name>
</gene>
<feature type="compositionally biased region" description="Low complexity" evidence="3">
    <location>
        <begin position="136"/>
        <end position="151"/>
    </location>
</feature>
<keyword evidence="1 2" id="KW-0238">DNA-binding</keyword>
<keyword evidence="1 2" id="KW-0371">Homeobox</keyword>
<evidence type="ECO:0000259" key="4">
    <source>
        <dbReference type="PROSITE" id="PS50071"/>
    </source>
</evidence>
<feature type="compositionally biased region" description="Basic and acidic residues" evidence="3">
    <location>
        <begin position="158"/>
        <end position="184"/>
    </location>
</feature>
<dbReference type="SUPFAM" id="SSF46689">
    <property type="entry name" value="Homeodomain-like"/>
    <property type="match status" value="1"/>
</dbReference>
<dbReference type="Pfam" id="PF00046">
    <property type="entry name" value="Homeodomain"/>
    <property type="match status" value="1"/>
</dbReference>
<comment type="subcellular location">
    <subcellularLocation>
        <location evidence="1 2">Nucleus</location>
    </subcellularLocation>
</comment>
<dbReference type="Proteomes" id="UP000814176">
    <property type="component" value="Unassembled WGS sequence"/>
</dbReference>
<keyword evidence="6" id="KW-1185">Reference proteome</keyword>
<dbReference type="EMBL" id="JADCUA010000038">
    <property type="protein sequence ID" value="KAH9829510.1"/>
    <property type="molecule type" value="Genomic_DNA"/>
</dbReference>
<keyword evidence="1 2" id="KW-0539">Nucleus</keyword>
<protein>
    <recommendedName>
        <fullName evidence="4">Homeobox domain-containing protein</fullName>
    </recommendedName>
</protein>